<proteinExistence type="predicted"/>
<accession>A0A3P8A5N9</accession>
<dbReference type="AlphaFoldDB" id="A0A3P8A5N9"/>
<sequence length="79" mass="9006">MNENIDTTRPLSPIISKSGCFRGICKASIPWLTTFNLDRRMQSTEFSPKFIQHFSRSKLADAQSMIFSTFGTNQNTQTK</sequence>
<evidence type="ECO:0000313" key="2">
    <source>
        <dbReference type="Proteomes" id="UP000269396"/>
    </source>
</evidence>
<dbReference type="Proteomes" id="UP000269396">
    <property type="component" value="Unassembled WGS sequence"/>
</dbReference>
<evidence type="ECO:0000313" key="1">
    <source>
        <dbReference type="EMBL" id="VDO91754.1"/>
    </source>
</evidence>
<protein>
    <submittedName>
        <fullName evidence="1">Uncharacterized protein</fullName>
    </submittedName>
</protein>
<dbReference type="EMBL" id="UZAL01005044">
    <property type="protein sequence ID" value="VDO91754.1"/>
    <property type="molecule type" value="Genomic_DNA"/>
</dbReference>
<organism evidence="1 2">
    <name type="scientific">Schistosoma mattheei</name>
    <dbReference type="NCBI Taxonomy" id="31246"/>
    <lineage>
        <taxon>Eukaryota</taxon>
        <taxon>Metazoa</taxon>
        <taxon>Spiralia</taxon>
        <taxon>Lophotrochozoa</taxon>
        <taxon>Platyhelminthes</taxon>
        <taxon>Trematoda</taxon>
        <taxon>Digenea</taxon>
        <taxon>Strigeidida</taxon>
        <taxon>Schistosomatoidea</taxon>
        <taxon>Schistosomatidae</taxon>
        <taxon>Schistosoma</taxon>
    </lineage>
</organism>
<keyword evidence="2" id="KW-1185">Reference proteome</keyword>
<name>A0A3P8A5N9_9TREM</name>
<reference evidence="1 2" key="1">
    <citation type="submission" date="2018-11" db="EMBL/GenBank/DDBJ databases">
        <authorList>
            <consortium name="Pathogen Informatics"/>
        </authorList>
    </citation>
    <scope>NUCLEOTIDE SEQUENCE [LARGE SCALE GENOMIC DNA]</scope>
    <source>
        <strain>Denwood</strain>
        <strain evidence="2">Zambia</strain>
    </source>
</reference>
<gene>
    <name evidence="1" type="ORF">SMTD_LOCUS3086</name>
</gene>